<dbReference type="PATRIC" id="fig|864564.6.peg.1645"/>
<evidence type="ECO:0000256" key="2">
    <source>
        <dbReference type="ARBA" id="ARBA00022692"/>
    </source>
</evidence>
<name>E6JYQ7_PARDN</name>
<organism evidence="8 9">
    <name type="scientific">Parascardovia denticolens DSM 10105 = JCM 12538</name>
    <dbReference type="NCBI Taxonomy" id="864564"/>
    <lineage>
        <taxon>Bacteria</taxon>
        <taxon>Bacillati</taxon>
        <taxon>Actinomycetota</taxon>
        <taxon>Actinomycetes</taxon>
        <taxon>Bifidobacteriales</taxon>
        <taxon>Bifidobacteriaceae</taxon>
        <taxon>Parascardovia</taxon>
    </lineage>
</organism>
<feature type="transmembrane region" description="Helical" evidence="7">
    <location>
        <begin position="342"/>
        <end position="363"/>
    </location>
</feature>
<keyword evidence="3" id="KW-0133">Cell shape</keyword>
<dbReference type="HOGENOM" id="CLU_029243_3_1_11"/>
<evidence type="ECO:0000256" key="4">
    <source>
        <dbReference type="ARBA" id="ARBA00022989"/>
    </source>
</evidence>
<feature type="transmembrane region" description="Helical" evidence="7">
    <location>
        <begin position="255"/>
        <end position="274"/>
    </location>
</feature>
<feature type="transmembrane region" description="Helical" evidence="7">
    <location>
        <begin position="9"/>
        <end position="27"/>
    </location>
</feature>
<dbReference type="eggNOG" id="COG0772">
    <property type="taxonomic scope" value="Bacteria"/>
</dbReference>
<feature type="transmembrane region" description="Helical" evidence="7">
    <location>
        <begin position="375"/>
        <end position="399"/>
    </location>
</feature>
<dbReference type="AlphaFoldDB" id="E6JYQ7"/>
<comment type="subcellular location">
    <subcellularLocation>
        <location evidence="1">Membrane</location>
        <topology evidence="1">Multi-pass membrane protein</topology>
    </subcellularLocation>
</comment>
<comment type="caution">
    <text evidence="8">The sequence shown here is derived from an EMBL/GenBank/DDBJ whole genome shotgun (WGS) entry which is preliminary data.</text>
</comment>
<feature type="transmembrane region" description="Helical" evidence="7">
    <location>
        <begin position="167"/>
        <end position="187"/>
    </location>
</feature>
<dbReference type="InterPro" id="IPR001182">
    <property type="entry name" value="FtsW/RodA"/>
</dbReference>
<feature type="transmembrane region" description="Helical" evidence="7">
    <location>
        <begin position="231"/>
        <end position="248"/>
    </location>
</feature>
<keyword evidence="4 7" id="KW-1133">Transmembrane helix</keyword>
<evidence type="ECO:0000256" key="5">
    <source>
        <dbReference type="ARBA" id="ARBA00023136"/>
    </source>
</evidence>
<dbReference type="PANTHER" id="PTHR30474">
    <property type="entry name" value="CELL CYCLE PROTEIN"/>
    <property type="match status" value="1"/>
</dbReference>
<sequence>MIVNRVKQFFWLLFVILISALGLFQMFMRTEGTIPHNYLVAFGLLLLVIVASWIVLAIRQKYASHIIFFCVLLLALTGITEIVRIDSEDRFLGSGPTKAGMNQIVWLILALVLCSCLAAALRNYRILRKFTYTSMVIGLLLMFSPLVPGLGKTINGARIWIGFGSRTVQPAEFAKLFIAIFFAGYLFDHRDQLAVGGKKFLGLRFPRLRDFGPILVVWAACMGVLVMQRDLGTALLFFAMFICMLYVATGHSSWILIGLIFFALSAFIASRLFGHVQNRITGWLHPFDPAVYGAPGGSEQLVTGIFGLAAGGAFGTGLGHGYPALTPMANSDFIYSSLGEELGLVGLLGILCLYLIIICAGIVTAMRIKDGFGKLLISGLVFTMAFQVFIVVGGITLVIPMTGLTLPFMAAGGSSLTANMLLIFLVLVISNDAHKPPQDKMSDTVAMEALQALQANERRREREEALRAQREEDLKSQGAHSPKVIDATEDSRPTQALPLVATHQVPRPDAQDGPAETGPEVEQAEAGSETEVIAQDGTTNEFTEVRADEQ</sequence>
<feature type="transmembrane region" description="Helical" evidence="7">
    <location>
        <begin position="65"/>
        <end position="83"/>
    </location>
</feature>
<evidence type="ECO:0000256" key="7">
    <source>
        <dbReference type="SAM" id="Phobius"/>
    </source>
</evidence>
<dbReference type="GO" id="GO:0005886">
    <property type="term" value="C:plasma membrane"/>
    <property type="evidence" value="ECO:0007669"/>
    <property type="project" value="TreeGrafter"/>
</dbReference>
<keyword evidence="5 7" id="KW-0472">Membrane</keyword>
<evidence type="ECO:0000313" key="8">
    <source>
        <dbReference type="EMBL" id="EFT83068.1"/>
    </source>
</evidence>
<dbReference type="GO" id="GO:0015648">
    <property type="term" value="F:lipid-linked peptidoglycan transporter activity"/>
    <property type="evidence" value="ECO:0007669"/>
    <property type="project" value="TreeGrafter"/>
</dbReference>
<dbReference type="EMBL" id="AEON01000001">
    <property type="protein sequence ID" value="EFT83068.1"/>
    <property type="molecule type" value="Genomic_DNA"/>
</dbReference>
<feature type="transmembrane region" description="Helical" evidence="7">
    <location>
        <begin position="405"/>
        <end position="429"/>
    </location>
</feature>
<evidence type="ECO:0000313" key="9">
    <source>
        <dbReference type="Proteomes" id="UP000004946"/>
    </source>
</evidence>
<keyword evidence="2 7" id="KW-0812">Transmembrane</keyword>
<feature type="compositionally biased region" description="Basic and acidic residues" evidence="6">
    <location>
        <begin position="456"/>
        <end position="475"/>
    </location>
</feature>
<dbReference type="GO" id="GO:0032153">
    <property type="term" value="C:cell division site"/>
    <property type="evidence" value="ECO:0007669"/>
    <property type="project" value="TreeGrafter"/>
</dbReference>
<feature type="transmembrane region" description="Helical" evidence="7">
    <location>
        <begin position="103"/>
        <end position="121"/>
    </location>
</feature>
<dbReference type="PANTHER" id="PTHR30474:SF3">
    <property type="entry name" value="PEPTIDOGLYCAN GLYCOSYLTRANSFERASE RODA"/>
    <property type="match status" value="1"/>
</dbReference>
<evidence type="ECO:0000256" key="1">
    <source>
        <dbReference type="ARBA" id="ARBA00004141"/>
    </source>
</evidence>
<evidence type="ECO:0000256" key="3">
    <source>
        <dbReference type="ARBA" id="ARBA00022960"/>
    </source>
</evidence>
<dbReference type="KEGG" id="pdo:PSDT_1501"/>
<dbReference type="GO" id="GO:0008360">
    <property type="term" value="P:regulation of cell shape"/>
    <property type="evidence" value="ECO:0007669"/>
    <property type="project" value="UniProtKB-KW"/>
</dbReference>
<dbReference type="Pfam" id="PF01098">
    <property type="entry name" value="FTSW_RODA_SPOVE"/>
    <property type="match status" value="1"/>
</dbReference>
<gene>
    <name evidence="8" type="ORF">HMPREF0620_0073</name>
</gene>
<dbReference type="Proteomes" id="UP000004946">
    <property type="component" value="Chromosome"/>
</dbReference>
<reference evidence="8 9" key="1">
    <citation type="submission" date="2010-12" db="EMBL/GenBank/DDBJ databases">
        <authorList>
            <person name="Muzny D."/>
            <person name="Qin X."/>
            <person name="Buhay C."/>
            <person name="Dugan-Rocha S."/>
            <person name="Ding Y."/>
            <person name="Chen G."/>
            <person name="Hawes A."/>
            <person name="Holder M."/>
            <person name="Jhangiani S."/>
            <person name="Johnson A."/>
            <person name="Khan Z."/>
            <person name="Li Z."/>
            <person name="Liu W."/>
            <person name="Liu X."/>
            <person name="Perez L."/>
            <person name="Shen H."/>
            <person name="Wang Q."/>
            <person name="Watt J."/>
            <person name="Xi L."/>
            <person name="Xin Y."/>
            <person name="Zhou J."/>
            <person name="Deng J."/>
            <person name="Jiang H."/>
            <person name="Liu Y."/>
            <person name="Qu J."/>
            <person name="Song X.-Z."/>
            <person name="Zhang L."/>
            <person name="Villasana D."/>
            <person name="Johnson A."/>
            <person name="Liu J."/>
            <person name="Liyanage D."/>
            <person name="Lorensuhewa L."/>
            <person name="Robinson T."/>
            <person name="Song A."/>
            <person name="Song B.-B."/>
            <person name="Dinh H."/>
            <person name="Thornton R."/>
            <person name="Coyle M."/>
            <person name="Francisco L."/>
            <person name="Jackson L."/>
            <person name="Javaid M."/>
            <person name="Korchina V."/>
            <person name="Kovar C."/>
            <person name="Mata R."/>
            <person name="Mathew T."/>
            <person name="Ngo R."/>
            <person name="Nguyen L."/>
            <person name="Nguyen N."/>
            <person name="Okwuonu G."/>
            <person name="Ongeri F."/>
            <person name="Pham C."/>
            <person name="Simmons D."/>
            <person name="Wilczek-Boney K."/>
            <person name="Hale W."/>
            <person name="Jakkamsetti A."/>
            <person name="Pham P."/>
            <person name="Ruth R."/>
            <person name="San Lucas F."/>
            <person name="Warren J."/>
            <person name="Zhang J."/>
            <person name="Zhao Z."/>
            <person name="Zhou C."/>
            <person name="Zhu D."/>
            <person name="Lee S."/>
            <person name="Bess C."/>
            <person name="Blankenburg K."/>
            <person name="Forbes L."/>
            <person name="Fu Q."/>
            <person name="Gubbala S."/>
            <person name="Hirani K."/>
            <person name="Jayaseelan J.C."/>
            <person name="Lara F."/>
            <person name="Munidasa M."/>
            <person name="Palculict T."/>
            <person name="Patil S."/>
            <person name="Pu L.-L."/>
            <person name="Saada N."/>
            <person name="Tang L."/>
            <person name="Weissenberger G."/>
            <person name="Zhu Y."/>
            <person name="Hemphill L."/>
            <person name="Shang Y."/>
            <person name="Youmans B."/>
            <person name="Ayvaz T."/>
            <person name="Ross M."/>
            <person name="Santibanez J."/>
            <person name="Aqrawi P."/>
            <person name="Gross S."/>
            <person name="Joshi V."/>
            <person name="Fowler G."/>
            <person name="Nazareth L."/>
            <person name="Reid J."/>
            <person name="Worley K."/>
            <person name="Petrosino J."/>
            <person name="Highlander S."/>
            <person name="Gibbs R."/>
        </authorList>
    </citation>
    <scope>NUCLEOTIDE SEQUENCE [LARGE SCALE GENOMIC DNA]</scope>
    <source>
        <strain evidence="8 9">DSM 10105</strain>
    </source>
</reference>
<dbReference type="RefSeq" id="WP_006288510.1">
    <property type="nucleotide sequence ID" value="NZ_AP012333.1"/>
</dbReference>
<evidence type="ECO:0000256" key="6">
    <source>
        <dbReference type="SAM" id="MobiDB-lite"/>
    </source>
</evidence>
<proteinExistence type="predicted"/>
<feature type="region of interest" description="Disordered" evidence="6">
    <location>
        <begin position="456"/>
        <end position="550"/>
    </location>
</feature>
<feature type="transmembrane region" description="Helical" evidence="7">
    <location>
        <begin position="39"/>
        <end position="58"/>
    </location>
</feature>
<dbReference type="GO" id="GO:0051301">
    <property type="term" value="P:cell division"/>
    <property type="evidence" value="ECO:0007669"/>
    <property type="project" value="InterPro"/>
</dbReference>
<protein>
    <submittedName>
        <fullName evidence="8">Cell cycle protein, FtsW/RodA/SpoVE family</fullName>
    </submittedName>
</protein>
<keyword evidence="9" id="KW-1185">Reference proteome</keyword>
<feature type="transmembrane region" description="Helical" evidence="7">
    <location>
        <begin position="130"/>
        <end position="147"/>
    </location>
</feature>
<accession>E6JYQ7</accession>